<evidence type="ECO:0000256" key="2">
    <source>
        <dbReference type="SAM" id="MobiDB-lite"/>
    </source>
</evidence>
<feature type="coiled-coil region" evidence="1">
    <location>
        <begin position="405"/>
        <end position="505"/>
    </location>
</feature>
<dbReference type="OrthoDB" id="444379at2759"/>
<dbReference type="GO" id="GO:0005929">
    <property type="term" value="C:cilium"/>
    <property type="evidence" value="ECO:0007669"/>
    <property type="project" value="TreeGrafter"/>
</dbReference>
<name>A0A7K6KWD2_9CORV</name>
<dbReference type="GO" id="GO:0035735">
    <property type="term" value="P:intraciliary transport involved in cilium assembly"/>
    <property type="evidence" value="ECO:0007669"/>
    <property type="project" value="TreeGrafter"/>
</dbReference>
<keyword evidence="4" id="KW-1185">Reference proteome</keyword>
<keyword evidence="1" id="KW-0175">Coiled coil</keyword>
<proteinExistence type="predicted"/>
<feature type="non-terminal residue" evidence="3">
    <location>
        <position position="1"/>
    </location>
</feature>
<dbReference type="PANTHER" id="PTHR31432">
    <property type="entry name" value="INTRAFLAGELLAR TRANSPORT PROTEIN 74 HOMOLOG"/>
    <property type="match status" value="1"/>
</dbReference>
<dbReference type="EMBL" id="VZRV01001864">
    <property type="protein sequence ID" value="NWW17050.1"/>
    <property type="molecule type" value="Genomic_DNA"/>
</dbReference>
<feature type="non-terminal residue" evidence="3">
    <location>
        <position position="562"/>
    </location>
</feature>
<feature type="coiled-coil region" evidence="1">
    <location>
        <begin position="58"/>
        <end position="85"/>
    </location>
</feature>
<organism evidence="3 4">
    <name type="scientific">Falcunculus frontatus</name>
    <name type="common">Eastern shriketit</name>
    <dbReference type="NCBI Taxonomy" id="254539"/>
    <lineage>
        <taxon>Eukaryota</taxon>
        <taxon>Metazoa</taxon>
        <taxon>Chordata</taxon>
        <taxon>Craniata</taxon>
        <taxon>Vertebrata</taxon>
        <taxon>Euteleostomi</taxon>
        <taxon>Archelosauria</taxon>
        <taxon>Archosauria</taxon>
        <taxon>Dinosauria</taxon>
        <taxon>Saurischia</taxon>
        <taxon>Theropoda</taxon>
        <taxon>Coelurosauria</taxon>
        <taxon>Aves</taxon>
        <taxon>Neognathae</taxon>
        <taxon>Neoaves</taxon>
        <taxon>Telluraves</taxon>
        <taxon>Australaves</taxon>
        <taxon>Passeriformes</taxon>
        <taxon>Corvoidea</taxon>
        <taxon>Pachycephalidae</taxon>
        <taxon>Falcunculus</taxon>
    </lineage>
</organism>
<feature type="coiled-coil region" evidence="1">
    <location>
        <begin position="179"/>
        <end position="254"/>
    </location>
</feature>
<dbReference type="GO" id="GO:0030992">
    <property type="term" value="C:intraciliary transport particle B"/>
    <property type="evidence" value="ECO:0007669"/>
    <property type="project" value="InterPro"/>
</dbReference>
<gene>
    <name evidence="3" type="primary">Ift74</name>
    <name evidence="3" type="ORF">FALFRO_R04307</name>
</gene>
<feature type="region of interest" description="Disordered" evidence="2">
    <location>
        <begin position="1"/>
        <end position="20"/>
    </location>
</feature>
<accession>A0A7K6KWD2</accession>
<feature type="coiled-coil region" evidence="1">
    <location>
        <begin position="278"/>
        <end position="358"/>
    </location>
</feature>
<sequence>MPPSTARPGSRGGSLTPGGVLSSQIKVADRPVTQQGLSGIKTAMKGPQRQIMDKTYYLGMLRSKTNELTTEINKLQEEVEMYKQEKSIYLSYEKRAEALAGEIKDFQGQLADYNMVVDILNTSTDMAEVIHGYNMLKVQNDRDAQTMDKIFTERQATEKLIQAVEEDIEHEKVVAEDIMKDMSQENQAKYMEMKAANEKLSQDLVVQQQELDTLNVKEESLRAEIAHSGVKQEAVQLYEKLHELKEHRDQMIAEDKNMESPQEERERLLKQARTENIVKDDSQKIASMERQLAEVKEKIDHFKKVIQRLDMDLENHRGEENWKYKELKKREESMDNFLETFEEVKNQELERKAQIEANIVALLEHSSRNLNHMKQISSVTNQELKIMQEDLTFKSNEMQKSQSTAKNLITESQKLQMDLQKMELLEGKMVGELASLKDKIEQTKAELDIYNNLPALKASGEEKKKKLQDDKEKLTKHSCAFKKIMEHLNTEYETLKKELQENETHSQLTNLERKWQHHEQNNFMMKEFIATKSQETDYQPIMKNVKKLVKEHNKALIEALQN</sequence>
<dbReference type="Proteomes" id="UP000534626">
    <property type="component" value="Unassembled WGS sequence"/>
</dbReference>
<dbReference type="AlphaFoldDB" id="A0A7K6KWD2"/>
<evidence type="ECO:0000256" key="1">
    <source>
        <dbReference type="SAM" id="Coils"/>
    </source>
</evidence>
<dbReference type="InterPro" id="IPR029602">
    <property type="entry name" value="IFT74"/>
</dbReference>
<evidence type="ECO:0000313" key="3">
    <source>
        <dbReference type="EMBL" id="NWW17050.1"/>
    </source>
</evidence>
<comment type="caution">
    <text evidence="3">The sequence shown here is derived from an EMBL/GenBank/DDBJ whole genome shotgun (WGS) entry which is preliminary data.</text>
</comment>
<protein>
    <submittedName>
        <fullName evidence="3">IFT74 protein</fullName>
    </submittedName>
</protein>
<reference evidence="3 4" key="1">
    <citation type="submission" date="2019-09" db="EMBL/GenBank/DDBJ databases">
        <title>Bird 10,000 Genomes (B10K) Project - Family phase.</title>
        <authorList>
            <person name="Zhang G."/>
        </authorList>
    </citation>
    <scope>NUCLEOTIDE SEQUENCE [LARGE SCALE GENOMIC DNA]</scope>
    <source>
        <strain evidence="3">B10K-DU-029-77</strain>
    </source>
</reference>
<dbReference type="GO" id="GO:0048487">
    <property type="term" value="F:beta-tubulin binding"/>
    <property type="evidence" value="ECO:0007669"/>
    <property type="project" value="InterPro"/>
</dbReference>
<evidence type="ECO:0000313" key="4">
    <source>
        <dbReference type="Proteomes" id="UP000534626"/>
    </source>
</evidence>
<dbReference type="PANTHER" id="PTHR31432:SF0">
    <property type="entry name" value="INTRAFLAGELLAR TRANSPORT PROTEIN 74 HOMOLOG"/>
    <property type="match status" value="1"/>
</dbReference>